<proteinExistence type="predicted"/>
<evidence type="ECO:0000313" key="2">
    <source>
        <dbReference type="EMBL" id="OAO15487.1"/>
    </source>
</evidence>
<evidence type="ECO:0000256" key="1">
    <source>
        <dbReference type="SAM" id="Phobius"/>
    </source>
</evidence>
<name>A0A196SH48_BLAHN</name>
<dbReference type="EMBL" id="LXWW01000139">
    <property type="protein sequence ID" value="OAO15487.1"/>
    <property type="molecule type" value="Genomic_DNA"/>
</dbReference>
<reference evidence="2 3" key="1">
    <citation type="submission" date="2016-05" db="EMBL/GenBank/DDBJ databases">
        <title>Nuclear genome of Blastocystis sp. subtype 1 NandII.</title>
        <authorList>
            <person name="Gentekaki E."/>
            <person name="Curtis B."/>
            <person name="Stairs C."/>
            <person name="Eme L."/>
            <person name="Herman E."/>
            <person name="Klimes V."/>
            <person name="Arias M.C."/>
            <person name="Elias M."/>
            <person name="Hilliou F."/>
            <person name="Klute M."/>
            <person name="Malik S.-B."/>
            <person name="Pightling A."/>
            <person name="Rachubinski R."/>
            <person name="Salas D."/>
            <person name="Schlacht A."/>
            <person name="Suga H."/>
            <person name="Archibald J."/>
            <person name="Ball S.G."/>
            <person name="Clark G."/>
            <person name="Dacks J."/>
            <person name="Van Der Giezen M."/>
            <person name="Tsaousis A."/>
            <person name="Roger A."/>
        </authorList>
    </citation>
    <scope>NUCLEOTIDE SEQUENCE [LARGE SCALE GENOMIC DNA]</scope>
    <source>
        <strain evidence="3">ATCC 50177 / NandII</strain>
    </source>
</reference>
<dbReference type="AlphaFoldDB" id="A0A196SH48"/>
<dbReference type="OrthoDB" id="10521916at2759"/>
<organism evidence="2 3">
    <name type="scientific">Blastocystis sp. subtype 1 (strain ATCC 50177 / NandII)</name>
    <dbReference type="NCBI Taxonomy" id="478820"/>
    <lineage>
        <taxon>Eukaryota</taxon>
        <taxon>Sar</taxon>
        <taxon>Stramenopiles</taxon>
        <taxon>Bigyra</taxon>
        <taxon>Opalozoa</taxon>
        <taxon>Opalinata</taxon>
        <taxon>Blastocystidae</taxon>
        <taxon>Blastocystis</taxon>
    </lineage>
</organism>
<protein>
    <submittedName>
        <fullName evidence="2">Uncharacterized protein</fullName>
    </submittedName>
</protein>
<sequence>MDFLANVKKQEEKNDMEIKKEFMPTTKSSYYRLTEGLKSFWNSTGATPEIRQNNVFLLLNAALFAGSIYLFGQYGSTIAL</sequence>
<evidence type="ECO:0000313" key="3">
    <source>
        <dbReference type="Proteomes" id="UP000078348"/>
    </source>
</evidence>
<accession>A0A196SH48</accession>
<feature type="transmembrane region" description="Helical" evidence="1">
    <location>
        <begin position="55"/>
        <end position="72"/>
    </location>
</feature>
<keyword evidence="1" id="KW-0812">Transmembrane</keyword>
<keyword evidence="1" id="KW-0472">Membrane</keyword>
<keyword evidence="1" id="KW-1133">Transmembrane helix</keyword>
<dbReference type="Proteomes" id="UP000078348">
    <property type="component" value="Unassembled WGS sequence"/>
</dbReference>
<keyword evidence="3" id="KW-1185">Reference proteome</keyword>
<gene>
    <name evidence="2" type="ORF">AV274_2826</name>
</gene>
<comment type="caution">
    <text evidence="2">The sequence shown here is derived from an EMBL/GenBank/DDBJ whole genome shotgun (WGS) entry which is preliminary data.</text>
</comment>